<feature type="compositionally biased region" description="Basic residues" evidence="1">
    <location>
        <begin position="134"/>
        <end position="147"/>
    </location>
</feature>
<comment type="caution">
    <text evidence="2">The sequence shown here is derived from an EMBL/GenBank/DDBJ whole genome shotgun (WGS) entry which is preliminary data.</text>
</comment>
<sequence>MPASFDNPQFSKWQAFHTPPGYATTNNPVEQYHRKVKLVNSTARATPIEMVQLLDQSRIGFIAKNAKFSSITQTSKRLKTNYNKIKKRGDLSATVLLGDLRSQFVLVKQSIPETSVATAIGSTRLTVLPTHKVSTSRKTKPSKKKKKPEFDADDVNQPIKSSHTLRMQWEGMPEDGIQGPKTCTRRKVYHLLSGWVKVALDEKP</sequence>
<organism evidence="2 3">
    <name type="scientific">Phytophthora nicotianae P1976</name>
    <dbReference type="NCBI Taxonomy" id="1317066"/>
    <lineage>
        <taxon>Eukaryota</taxon>
        <taxon>Sar</taxon>
        <taxon>Stramenopiles</taxon>
        <taxon>Oomycota</taxon>
        <taxon>Peronosporomycetes</taxon>
        <taxon>Peronosporales</taxon>
        <taxon>Peronosporaceae</taxon>
        <taxon>Phytophthora</taxon>
    </lineage>
</organism>
<evidence type="ECO:0000313" key="3">
    <source>
        <dbReference type="Proteomes" id="UP000028582"/>
    </source>
</evidence>
<dbReference type="EMBL" id="ANJA01003615">
    <property type="protein sequence ID" value="ETO62306.1"/>
    <property type="molecule type" value="Genomic_DNA"/>
</dbReference>
<protein>
    <submittedName>
        <fullName evidence="2">Uncharacterized protein</fullName>
    </submittedName>
</protein>
<gene>
    <name evidence="2" type="ORF">F444_19762</name>
</gene>
<accession>A0A080Z6P5</accession>
<name>A0A080Z6P5_PHYNI</name>
<evidence type="ECO:0000313" key="2">
    <source>
        <dbReference type="EMBL" id="ETO62306.1"/>
    </source>
</evidence>
<reference evidence="2 3" key="1">
    <citation type="submission" date="2013-11" db="EMBL/GenBank/DDBJ databases">
        <title>The Genome Sequence of Phytophthora parasitica P1976.</title>
        <authorList>
            <consortium name="The Broad Institute Genomics Platform"/>
            <person name="Russ C."/>
            <person name="Tyler B."/>
            <person name="Panabieres F."/>
            <person name="Shan W."/>
            <person name="Tripathy S."/>
            <person name="Grunwald N."/>
            <person name="Machado M."/>
            <person name="Johnson C.S."/>
            <person name="Walker B."/>
            <person name="Young S."/>
            <person name="Zeng Q."/>
            <person name="Gargeya S."/>
            <person name="Fitzgerald M."/>
            <person name="Haas B."/>
            <person name="Abouelleil A."/>
            <person name="Allen A.W."/>
            <person name="Alvarado L."/>
            <person name="Arachchi H.M."/>
            <person name="Berlin A.M."/>
            <person name="Chapman S.B."/>
            <person name="Gainer-Dewar J."/>
            <person name="Goldberg J."/>
            <person name="Griggs A."/>
            <person name="Gujja S."/>
            <person name="Hansen M."/>
            <person name="Howarth C."/>
            <person name="Imamovic A."/>
            <person name="Ireland A."/>
            <person name="Larimer J."/>
            <person name="McCowan C."/>
            <person name="Murphy C."/>
            <person name="Pearson M."/>
            <person name="Poon T.W."/>
            <person name="Priest M."/>
            <person name="Roberts A."/>
            <person name="Saif S."/>
            <person name="Shea T."/>
            <person name="Sisk P."/>
            <person name="Sykes S."/>
            <person name="Wortman J."/>
            <person name="Nusbaum C."/>
            <person name="Birren B."/>
        </authorList>
    </citation>
    <scope>NUCLEOTIDE SEQUENCE [LARGE SCALE GENOMIC DNA]</scope>
    <source>
        <strain evidence="2 3">P1976</strain>
    </source>
</reference>
<evidence type="ECO:0000256" key="1">
    <source>
        <dbReference type="SAM" id="MobiDB-lite"/>
    </source>
</evidence>
<dbReference type="AlphaFoldDB" id="A0A080Z6P5"/>
<proteinExistence type="predicted"/>
<dbReference type="Proteomes" id="UP000028582">
    <property type="component" value="Unassembled WGS sequence"/>
</dbReference>
<feature type="region of interest" description="Disordered" evidence="1">
    <location>
        <begin position="131"/>
        <end position="157"/>
    </location>
</feature>